<dbReference type="InterPro" id="IPR005925">
    <property type="entry name" value="Agmatinase-rel"/>
</dbReference>
<dbReference type="Pfam" id="PF00491">
    <property type="entry name" value="Arginase"/>
    <property type="match status" value="1"/>
</dbReference>
<dbReference type="SUPFAM" id="SSF52768">
    <property type="entry name" value="Arginase/deacetylase"/>
    <property type="match status" value="1"/>
</dbReference>
<dbReference type="EMBL" id="JAEPRE010000143">
    <property type="protein sequence ID" value="KAG2231598.1"/>
    <property type="molecule type" value="Genomic_DNA"/>
</dbReference>
<dbReference type="GO" id="GO:0033389">
    <property type="term" value="P:putrescine biosynthetic process from arginine, via agmatine"/>
    <property type="evidence" value="ECO:0007669"/>
    <property type="project" value="TreeGrafter"/>
</dbReference>
<reference evidence="7" key="1">
    <citation type="submission" date="2021-01" db="EMBL/GenBank/DDBJ databases">
        <title>Metabolic potential, ecology and presence of endohyphal bacteria is reflected in genomic diversity of Mucoromycotina.</title>
        <authorList>
            <person name="Muszewska A."/>
            <person name="Okrasinska A."/>
            <person name="Steczkiewicz K."/>
            <person name="Drgas O."/>
            <person name="Orlowska M."/>
            <person name="Perlinska-Lenart U."/>
            <person name="Aleksandrzak-Piekarczyk T."/>
            <person name="Szatraj K."/>
            <person name="Zielenkiewicz U."/>
            <person name="Pilsyk S."/>
            <person name="Malc E."/>
            <person name="Mieczkowski P."/>
            <person name="Kruszewska J.S."/>
            <person name="Biernat P."/>
            <person name="Pawlowska J."/>
        </authorList>
    </citation>
    <scope>NUCLEOTIDE SEQUENCE</scope>
    <source>
        <strain evidence="7">WA0000018081</strain>
    </source>
</reference>
<dbReference type="GO" id="GO:0008783">
    <property type="term" value="F:agmatinase activity"/>
    <property type="evidence" value="ECO:0007669"/>
    <property type="project" value="TreeGrafter"/>
</dbReference>
<evidence type="ECO:0000256" key="6">
    <source>
        <dbReference type="SAM" id="SignalP"/>
    </source>
</evidence>
<keyword evidence="8" id="KW-1185">Reference proteome</keyword>
<dbReference type="PANTHER" id="PTHR11358:SF26">
    <property type="entry name" value="GUANIDINO ACID HYDROLASE, MITOCHONDRIAL"/>
    <property type="match status" value="1"/>
</dbReference>
<gene>
    <name evidence="7" type="ORF">INT48_006684</name>
</gene>
<dbReference type="AlphaFoldDB" id="A0A8H7SP57"/>
<comment type="similarity">
    <text evidence="1">Belongs to the arginase family. Agmatinase subfamily.</text>
</comment>
<accession>A0A8H7SP57</accession>
<evidence type="ECO:0000256" key="3">
    <source>
        <dbReference type="ARBA" id="ARBA00022801"/>
    </source>
</evidence>
<sequence length="391" mass="43110">MFIIKGLILTGFISLVTAHAGHHHHEERGQVPLSSGPVEMPVTFNRPVLEKDVYVPAFAGISTFAHLPYLQCWEEGAKEEYDIAVVGAPYDIGVTFRTGARFGPSGIREGSKRIKGYNTELGINPFKSWAKAVDCGDIPFEPFDSQHAMAQIEDYTKYILSRPKLDTLSAMNGGIPRLITLGGDHTILLPVLRAMSNAHGRPLSVIHFDSHLDTWSPEIYNVKAKASKYNHGNPLYHASKEGLTTNGTSLHVGIRSSLYDKDDITRDEALGFKMIKANDIFTLGVEGISQRIKDILGPTQDTLVYLSIDIDVIDPSMAPATGTPETGGFLTREMRYILRSLEDYNIVGMDVVEVAPAYDTQAQLTTFLAADLIYEVMSMMVKYGENNLIVS</sequence>
<evidence type="ECO:0000256" key="4">
    <source>
        <dbReference type="PIRSR" id="PIRSR036979-1"/>
    </source>
</evidence>
<dbReference type="InterPro" id="IPR006035">
    <property type="entry name" value="Ureohydrolase"/>
</dbReference>
<evidence type="ECO:0000256" key="1">
    <source>
        <dbReference type="ARBA" id="ARBA00009227"/>
    </source>
</evidence>
<evidence type="ECO:0000313" key="7">
    <source>
        <dbReference type="EMBL" id="KAG2231598.1"/>
    </source>
</evidence>
<feature type="binding site" evidence="4">
    <location>
        <position position="311"/>
    </location>
    <ligand>
        <name>Mn(2+)</name>
        <dbReference type="ChEBI" id="CHEBI:29035"/>
        <label>1</label>
    </ligand>
</feature>
<dbReference type="CDD" id="cd11592">
    <property type="entry name" value="Agmatinase_PAH"/>
    <property type="match status" value="1"/>
</dbReference>
<evidence type="ECO:0000313" key="8">
    <source>
        <dbReference type="Proteomes" id="UP000613177"/>
    </source>
</evidence>
<keyword evidence="6" id="KW-0732">Signal</keyword>
<dbReference type="NCBIfam" id="TIGR01230">
    <property type="entry name" value="agmatinase"/>
    <property type="match status" value="1"/>
</dbReference>
<protein>
    <recommendedName>
        <fullName evidence="9">Agmatinase</fullName>
    </recommendedName>
</protein>
<comment type="cofactor">
    <cofactor evidence="4">
        <name>Mn(2+)</name>
        <dbReference type="ChEBI" id="CHEBI:29035"/>
    </cofactor>
    <text evidence="4">Binds 2 manganese ions per subunit.</text>
</comment>
<dbReference type="GO" id="GO:0046872">
    <property type="term" value="F:metal ion binding"/>
    <property type="evidence" value="ECO:0007669"/>
    <property type="project" value="UniProtKB-KW"/>
</dbReference>
<proteinExistence type="inferred from homology"/>
<feature type="binding site" evidence="4">
    <location>
        <position position="185"/>
    </location>
    <ligand>
        <name>Mn(2+)</name>
        <dbReference type="ChEBI" id="CHEBI:29035"/>
        <label>1</label>
    </ligand>
</feature>
<feature type="signal peptide" evidence="6">
    <location>
        <begin position="1"/>
        <end position="18"/>
    </location>
</feature>
<evidence type="ECO:0008006" key="9">
    <source>
        <dbReference type="Google" id="ProtNLM"/>
    </source>
</evidence>
<keyword evidence="4" id="KW-0464">Manganese</keyword>
<keyword evidence="3 5" id="KW-0378">Hydrolase</keyword>
<dbReference type="PROSITE" id="PS51409">
    <property type="entry name" value="ARGINASE_2"/>
    <property type="match status" value="1"/>
</dbReference>
<dbReference type="PRINTS" id="PR00116">
    <property type="entry name" value="ARGINASE"/>
</dbReference>
<dbReference type="PIRSF" id="PIRSF036979">
    <property type="entry name" value="Arginase"/>
    <property type="match status" value="1"/>
</dbReference>
<feature type="chain" id="PRO_5034093581" description="Agmatinase" evidence="6">
    <location>
        <begin position="19"/>
        <end position="391"/>
    </location>
</feature>
<dbReference type="InterPro" id="IPR023696">
    <property type="entry name" value="Ureohydrolase_dom_sf"/>
</dbReference>
<dbReference type="InterPro" id="IPR020855">
    <property type="entry name" value="Ureohydrolase_Mn_BS"/>
</dbReference>
<keyword evidence="2 4" id="KW-0479">Metal-binding</keyword>
<comment type="caution">
    <text evidence="7">The sequence shown here is derived from an EMBL/GenBank/DDBJ whole genome shotgun (WGS) entry which is preliminary data.</text>
</comment>
<evidence type="ECO:0000256" key="2">
    <source>
        <dbReference type="ARBA" id="ARBA00022723"/>
    </source>
</evidence>
<dbReference type="Gene3D" id="3.40.800.10">
    <property type="entry name" value="Ureohydrolase domain"/>
    <property type="match status" value="1"/>
</dbReference>
<evidence type="ECO:0000256" key="5">
    <source>
        <dbReference type="RuleBase" id="RU003684"/>
    </source>
</evidence>
<organism evidence="7 8">
    <name type="scientific">Thamnidium elegans</name>
    <dbReference type="NCBI Taxonomy" id="101142"/>
    <lineage>
        <taxon>Eukaryota</taxon>
        <taxon>Fungi</taxon>
        <taxon>Fungi incertae sedis</taxon>
        <taxon>Mucoromycota</taxon>
        <taxon>Mucoromycotina</taxon>
        <taxon>Mucoromycetes</taxon>
        <taxon>Mucorales</taxon>
        <taxon>Mucorineae</taxon>
        <taxon>Mucoraceae</taxon>
        <taxon>Thamnidium</taxon>
    </lineage>
</organism>
<dbReference type="PANTHER" id="PTHR11358">
    <property type="entry name" value="ARGINASE/AGMATINASE"/>
    <property type="match status" value="1"/>
</dbReference>
<feature type="binding site" evidence="4">
    <location>
        <position position="309"/>
    </location>
    <ligand>
        <name>Mn(2+)</name>
        <dbReference type="ChEBI" id="CHEBI:29035"/>
        <label>1</label>
    </ligand>
</feature>
<feature type="binding site" evidence="4">
    <location>
        <position position="211"/>
    </location>
    <ligand>
        <name>Mn(2+)</name>
        <dbReference type="ChEBI" id="CHEBI:29035"/>
        <label>1</label>
    </ligand>
</feature>
<name>A0A8H7SP57_9FUNG</name>
<feature type="binding site" evidence="4">
    <location>
        <position position="213"/>
    </location>
    <ligand>
        <name>Mn(2+)</name>
        <dbReference type="ChEBI" id="CHEBI:29035"/>
        <label>1</label>
    </ligand>
</feature>
<feature type="binding site" evidence="4">
    <location>
        <position position="209"/>
    </location>
    <ligand>
        <name>Mn(2+)</name>
        <dbReference type="ChEBI" id="CHEBI:29035"/>
        <label>1</label>
    </ligand>
</feature>
<dbReference type="PROSITE" id="PS01053">
    <property type="entry name" value="ARGINASE_1"/>
    <property type="match status" value="1"/>
</dbReference>
<dbReference type="Proteomes" id="UP000613177">
    <property type="component" value="Unassembled WGS sequence"/>
</dbReference>